<reference evidence="7 8" key="1">
    <citation type="submission" date="2024-02" db="EMBL/GenBank/DDBJ databases">
        <authorList>
            <person name="Daric V."/>
            <person name="Darras S."/>
        </authorList>
    </citation>
    <scope>NUCLEOTIDE SEQUENCE [LARGE SCALE GENOMIC DNA]</scope>
</reference>
<sequence>MKDTSKVEKEMTSLSYEDFQNSNENQQNGSQPASGGLLWRMGSGMYNITKGAVGGTVGLGVGAVKLVANTSYAAVSKVTVFKYFFTSHY</sequence>
<keyword evidence="3" id="KW-0812">Transmembrane</keyword>
<accession>A0ABP0FM82</accession>
<keyword evidence="5" id="KW-0472">Membrane</keyword>
<gene>
    <name evidence="7" type="ORF">CVLEPA_LOCUS10708</name>
</gene>
<comment type="caution">
    <text evidence="7">The sequence shown here is derived from an EMBL/GenBank/DDBJ whole genome shotgun (WGS) entry which is preliminary data.</text>
</comment>
<evidence type="ECO:0000313" key="7">
    <source>
        <dbReference type="EMBL" id="CAK8680461.1"/>
    </source>
</evidence>
<comment type="similarity">
    <text evidence="2">Belongs to the TMEM263 family.</text>
</comment>
<evidence type="ECO:0000256" key="1">
    <source>
        <dbReference type="ARBA" id="ARBA00004141"/>
    </source>
</evidence>
<keyword evidence="4" id="KW-1133">Transmembrane helix</keyword>
<evidence type="ECO:0000256" key="2">
    <source>
        <dbReference type="ARBA" id="ARBA00008411"/>
    </source>
</evidence>
<evidence type="ECO:0000256" key="6">
    <source>
        <dbReference type="SAM" id="MobiDB-lite"/>
    </source>
</evidence>
<dbReference type="Proteomes" id="UP001642483">
    <property type="component" value="Unassembled WGS sequence"/>
</dbReference>
<feature type="compositionally biased region" description="Low complexity" evidence="6">
    <location>
        <begin position="20"/>
        <end position="31"/>
    </location>
</feature>
<evidence type="ECO:0000256" key="5">
    <source>
        <dbReference type="ARBA" id="ARBA00023136"/>
    </source>
</evidence>
<keyword evidence="8" id="KW-1185">Reference proteome</keyword>
<feature type="region of interest" description="Disordered" evidence="6">
    <location>
        <begin position="1"/>
        <end position="36"/>
    </location>
</feature>
<evidence type="ECO:0000256" key="3">
    <source>
        <dbReference type="ARBA" id="ARBA00022692"/>
    </source>
</evidence>
<dbReference type="EMBL" id="CAWYQH010000068">
    <property type="protein sequence ID" value="CAK8680461.1"/>
    <property type="molecule type" value="Genomic_DNA"/>
</dbReference>
<comment type="subcellular location">
    <subcellularLocation>
        <location evidence="1">Membrane</location>
        <topology evidence="1">Multi-pass membrane protein</topology>
    </subcellularLocation>
</comment>
<dbReference type="InterPro" id="IPR028153">
    <property type="entry name" value="UPF0444"/>
</dbReference>
<evidence type="ECO:0000313" key="8">
    <source>
        <dbReference type="Proteomes" id="UP001642483"/>
    </source>
</evidence>
<feature type="compositionally biased region" description="Basic and acidic residues" evidence="6">
    <location>
        <begin position="1"/>
        <end position="11"/>
    </location>
</feature>
<dbReference type="PANTHER" id="PTHR31443">
    <property type="match status" value="1"/>
</dbReference>
<dbReference type="Pfam" id="PF15475">
    <property type="entry name" value="UPF0444"/>
    <property type="match status" value="1"/>
</dbReference>
<evidence type="ECO:0000256" key="4">
    <source>
        <dbReference type="ARBA" id="ARBA00022989"/>
    </source>
</evidence>
<organism evidence="7 8">
    <name type="scientific">Clavelina lepadiformis</name>
    <name type="common">Light-bulb sea squirt</name>
    <name type="synonym">Ascidia lepadiformis</name>
    <dbReference type="NCBI Taxonomy" id="159417"/>
    <lineage>
        <taxon>Eukaryota</taxon>
        <taxon>Metazoa</taxon>
        <taxon>Chordata</taxon>
        <taxon>Tunicata</taxon>
        <taxon>Ascidiacea</taxon>
        <taxon>Aplousobranchia</taxon>
        <taxon>Clavelinidae</taxon>
        <taxon>Clavelina</taxon>
    </lineage>
</organism>
<evidence type="ECO:0008006" key="9">
    <source>
        <dbReference type="Google" id="ProtNLM"/>
    </source>
</evidence>
<protein>
    <recommendedName>
        <fullName evidence="9">Bacteriocin</fullName>
    </recommendedName>
</protein>
<proteinExistence type="inferred from homology"/>
<name>A0ABP0FM82_CLALP</name>